<name>F4RQ20_MELLP</name>
<reference evidence="3" key="1">
    <citation type="journal article" date="2011" name="Proc. Natl. Acad. Sci. U.S.A.">
        <title>Obligate biotrophy features unraveled by the genomic analysis of rust fungi.</title>
        <authorList>
            <person name="Duplessis S."/>
            <person name="Cuomo C.A."/>
            <person name="Lin Y.-C."/>
            <person name="Aerts A."/>
            <person name="Tisserant E."/>
            <person name="Veneault-Fourrey C."/>
            <person name="Joly D.L."/>
            <person name="Hacquard S."/>
            <person name="Amselem J."/>
            <person name="Cantarel B.L."/>
            <person name="Chiu R."/>
            <person name="Coutinho P.M."/>
            <person name="Feau N."/>
            <person name="Field M."/>
            <person name="Frey P."/>
            <person name="Gelhaye E."/>
            <person name="Goldberg J."/>
            <person name="Grabherr M.G."/>
            <person name="Kodira C.D."/>
            <person name="Kohler A."/>
            <person name="Kuees U."/>
            <person name="Lindquist E.A."/>
            <person name="Lucas S.M."/>
            <person name="Mago R."/>
            <person name="Mauceli E."/>
            <person name="Morin E."/>
            <person name="Murat C."/>
            <person name="Pangilinan J.L."/>
            <person name="Park R."/>
            <person name="Pearson M."/>
            <person name="Quesneville H."/>
            <person name="Rouhier N."/>
            <person name="Sakthikumar S."/>
            <person name="Salamov A.A."/>
            <person name="Schmutz J."/>
            <person name="Selles B."/>
            <person name="Shapiro H."/>
            <person name="Tanguay P."/>
            <person name="Tuskan G.A."/>
            <person name="Henrissat B."/>
            <person name="Van de Peer Y."/>
            <person name="Rouze P."/>
            <person name="Ellis J.G."/>
            <person name="Dodds P.N."/>
            <person name="Schein J.E."/>
            <person name="Zhong S."/>
            <person name="Hamelin R.C."/>
            <person name="Grigoriev I.V."/>
            <person name="Szabo L.J."/>
            <person name="Martin F."/>
        </authorList>
    </citation>
    <scope>NUCLEOTIDE SEQUENCE [LARGE SCALE GENOMIC DNA]</scope>
    <source>
        <strain evidence="3">98AG31 / pathotype 3-4-7</strain>
    </source>
</reference>
<feature type="region of interest" description="Disordered" evidence="1">
    <location>
        <begin position="313"/>
        <end position="334"/>
    </location>
</feature>
<dbReference type="OrthoDB" id="2504760at2759"/>
<organism evidence="3">
    <name type="scientific">Melampsora larici-populina (strain 98AG31 / pathotype 3-4-7)</name>
    <name type="common">Poplar leaf rust fungus</name>
    <dbReference type="NCBI Taxonomy" id="747676"/>
    <lineage>
        <taxon>Eukaryota</taxon>
        <taxon>Fungi</taxon>
        <taxon>Dikarya</taxon>
        <taxon>Basidiomycota</taxon>
        <taxon>Pucciniomycotina</taxon>
        <taxon>Pucciniomycetes</taxon>
        <taxon>Pucciniales</taxon>
        <taxon>Melampsoraceae</taxon>
        <taxon>Melampsora</taxon>
    </lineage>
</organism>
<dbReference type="GeneID" id="18923206"/>
<dbReference type="VEuPathDB" id="FungiDB:MELLADRAFT_107559"/>
<evidence type="ECO:0000256" key="1">
    <source>
        <dbReference type="SAM" id="MobiDB-lite"/>
    </source>
</evidence>
<accession>F4RQ20</accession>
<sequence length="334" mass="35260">MSVATNRRSQPAYISSIFEVHYEVSLTLSAAYGYRSVNSGINCAGIDGSTPLEHDLLITYYAAQGVGMAVGNMHFASGKFFLLNHESIPRLITELSHEIPAGDSDNFSGCLTNNVALNSIGIIVSKRVVQEDAHDGKATTVFLMRHTDYNPMTGKICEFLLEYWCCPVRNLAKAVNIIQLGKEMTVHGYLAGKLVKAESVGDKEIKSYIFQVDVHSMSVASGHETIRVGASLATPTATKMTKGGRVRLQRATEGANGEPNSSPTPSTSANTGGASLALASSPMVSSSSIGGGIPSSTAEDEAALAAYMHDVSTLAPTDLGTGNSAGPSKRPRRS</sequence>
<dbReference type="AlphaFoldDB" id="F4RQ20"/>
<dbReference type="EMBL" id="GL883113">
    <property type="protein sequence ID" value="EGG05328.1"/>
    <property type="molecule type" value="Genomic_DNA"/>
</dbReference>
<feature type="compositionally biased region" description="Low complexity" evidence="1">
    <location>
        <begin position="256"/>
        <end position="274"/>
    </location>
</feature>
<proteinExistence type="predicted"/>
<evidence type="ECO:0000313" key="2">
    <source>
        <dbReference type="EMBL" id="EGG05328.1"/>
    </source>
</evidence>
<dbReference type="InParanoid" id="F4RQ20"/>
<dbReference type="HOGENOM" id="CLU_059961_1_0_1"/>
<protein>
    <submittedName>
        <fullName evidence="2">Uncharacterized protein</fullName>
    </submittedName>
</protein>
<dbReference type="RefSeq" id="XP_007411250.1">
    <property type="nucleotide sequence ID" value="XM_007411188.1"/>
</dbReference>
<keyword evidence="3" id="KW-1185">Reference proteome</keyword>
<gene>
    <name evidence="2" type="ORF">MELLADRAFT_107559</name>
</gene>
<dbReference type="KEGG" id="mlr:MELLADRAFT_107559"/>
<dbReference type="Proteomes" id="UP000001072">
    <property type="component" value="Unassembled WGS sequence"/>
</dbReference>
<evidence type="ECO:0000313" key="3">
    <source>
        <dbReference type="Proteomes" id="UP000001072"/>
    </source>
</evidence>
<feature type="region of interest" description="Disordered" evidence="1">
    <location>
        <begin position="251"/>
        <end position="274"/>
    </location>
</feature>